<name>A0A9P0LSP2_ACAOB</name>
<evidence type="ECO:0000313" key="2">
    <source>
        <dbReference type="EMBL" id="CAH2001904.1"/>
    </source>
</evidence>
<dbReference type="PANTHER" id="PTHR47326">
    <property type="entry name" value="TRANSPOSABLE ELEMENT TC3 TRANSPOSASE-LIKE PROTEIN"/>
    <property type="match status" value="1"/>
</dbReference>
<dbReference type="GO" id="GO:0003676">
    <property type="term" value="F:nucleic acid binding"/>
    <property type="evidence" value="ECO:0007669"/>
    <property type="project" value="InterPro"/>
</dbReference>
<keyword evidence="3" id="KW-1185">Reference proteome</keyword>
<dbReference type="OrthoDB" id="7902892at2759"/>
<dbReference type="InterPro" id="IPR032135">
    <property type="entry name" value="DUF4817"/>
</dbReference>
<sequence>GNKYFSLHNLLTLYNAAAPTTFAAEAAREYARRFPNRRHPTRSVFVRVHRQIIENGFGNLQRDQNINVLQRRFTRTILREFDRDPTTSVRRVSGALGISASHVHRVLRNDHRRPYHLQPVQGLQPGDGEQRNTFCHNVLWTDESCFTRRGVVNFHNQHIWSHENLHAHEFSVNVWIGIYRNRLFGPYLLPARLNAAAFLEFLKAEHANMWDDVMLDLRSLAWFYSERWIGRGGPVAWPPRSPDLNPLDFFVWGFLKEKVYQTPVTTRDMLISRIRNAY</sequence>
<dbReference type="InterPro" id="IPR036397">
    <property type="entry name" value="RNaseH_sf"/>
</dbReference>
<proteinExistence type="predicted"/>
<feature type="non-terminal residue" evidence="2">
    <location>
        <position position="278"/>
    </location>
</feature>
<gene>
    <name evidence="2" type="ORF">ACAOBT_LOCUS26510</name>
</gene>
<dbReference type="Gene3D" id="3.30.420.10">
    <property type="entry name" value="Ribonuclease H-like superfamily/Ribonuclease H"/>
    <property type="match status" value="1"/>
</dbReference>
<dbReference type="EMBL" id="CAKOFQ010007475">
    <property type="protein sequence ID" value="CAH2001904.1"/>
    <property type="molecule type" value="Genomic_DNA"/>
</dbReference>
<feature type="domain" description="DUF4817" evidence="1">
    <location>
        <begin position="24"/>
        <end position="56"/>
    </location>
</feature>
<dbReference type="PANTHER" id="PTHR47326:SF1">
    <property type="entry name" value="HTH PSQ-TYPE DOMAIN-CONTAINING PROTEIN"/>
    <property type="match status" value="1"/>
</dbReference>
<comment type="caution">
    <text evidence="2">The sequence shown here is derived from an EMBL/GenBank/DDBJ whole genome shotgun (WGS) entry which is preliminary data.</text>
</comment>
<dbReference type="Pfam" id="PF16087">
    <property type="entry name" value="DUF4817"/>
    <property type="match status" value="1"/>
</dbReference>
<evidence type="ECO:0000259" key="1">
    <source>
        <dbReference type="Pfam" id="PF16087"/>
    </source>
</evidence>
<evidence type="ECO:0000313" key="3">
    <source>
        <dbReference type="Proteomes" id="UP001152888"/>
    </source>
</evidence>
<organism evidence="2 3">
    <name type="scientific">Acanthoscelides obtectus</name>
    <name type="common">Bean weevil</name>
    <name type="synonym">Bruchus obtectus</name>
    <dbReference type="NCBI Taxonomy" id="200917"/>
    <lineage>
        <taxon>Eukaryota</taxon>
        <taxon>Metazoa</taxon>
        <taxon>Ecdysozoa</taxon>
        <taxon>Arthropoda</taxon>
        <taxon>Hexapoda</taxon>
        <taxon>Insecta</taxon>
        <taxon>Pterygota</taxon>
        <taxon>Neoptera</taxon>
        <taxon>Endopterygota</taxon>
        <taxon>Coleoptera</taxon>
        <taxon>Polyphaga</taxon>
        <taxon>Cucujiformia</taxon>
        <taxon>Chrysomeloidea</taxon>
        <taxon>Chrysomelidae</taxon>
        <taxon>Bruchinae</taxon>
        <taxon>Bruchini</taxon>
        <taxon>Acanthoscelides</taxon>
    </lineage>
</organism>
<protein>
    <recommendedName>
        <fullName evidence="1">DUF4817 domain-containing protein</fullName>
    </recommendedName>
</protein>
<dbReference type="AlphaFoldDB" id="A0A9P0LSP2"/>
<dbReference type="Proteomes" id="UP001152888">
    <property type="component" value="Unassembled WGS sequence"/>
</dbReference>
<reference evidence="2" key="1">
    <citation type="submission" date="2022-03" db="EMBL/GenBank/DDBJ databases">
        <authorList>
            <person name="Sayadi A."/>
        </authorList>
    </citation>
    <scope>NUCLEOTIDE SEQUENCE</scope>
</reference>
<accession>A0A9P0LSP2</accession>